<dbReference type="Proteomes" id="UP000774000">
    <property type="component" value="Unassembled WGS sequence"/>
</dbReference>
<keyword evidence="1" id="KW-0472">Membrane</keyword>
<evidence type="ECO:0000313" key="2">
    <source>
        <dbReference type="EMBL" id="MBM7556737.1"/>
    </source>
</evidence>
<feature type="transmembrane region" description="Helical" evidence="1">
    <location>
        <begin position="149"/>
        <end position="170"/>
    </location>
</feature>
<sequence>MSAKIVISLLILGHLLNDFVLQSRHVAYNKGEDIKLLIQHCVSGIVVSIILTWYYLSWWLIGIEILIYVFHFVIDGYKTKLRELNWGIVTEVRLFIIDQLAHLIVITATYPLLKLANISLEPWGEFFNNQVLFRIFPIFDTLNLGQKDLYIMILTIIAYVFVWRPASFLVDKILLNLKEYASEDEEEHNLRELIAKLERTILLTLVLSHNFLGLVIVFAAKSVACFDNFSKKSFASYYIVGSLSSLLIAIVIGTLLNLIIYLEGYQARFIIYKLF</sequence>
<accession>A0A938XPK6</accession>
<dbReference type="RefSeq" id="WP_204701505.1">
    <property type="nucleotide sequence ID" value="NZ_JAFBDQ010000006.1"/>
</dbReference>
<feature type="transmembrane region" description="Helical" evidence="1">
    <location>
        <begin position="201"/>
        <end position="224"/>
    </location>
</feature>
<evidence type="ECO:0008006" key="4">
    <source>
        <dbReference type="Google" id="ProtNLM"/>
    </source>
</evidence>
<protein>
    <recommendedName>
        <fullName evidence="4">DUF3307 domain-containing protein</fullName>
    </recommendedName>
</protein>
<name>A0A938XPK6_9FIRM</name>
<feature type="transmembrane region" description="Helical" evidence="1">
    <location>
        <begin position="94"/>
        <end position="113"/>
    </location>
</feature>
<reference evidence="2" key="1">
    <citation type="submission" date="2021-01" db="EMBL/GenBank/DDBJ databases">
        <title>Genomic Encyclopedia of Type Strains, Phase IV (KMG-IV): sequencing the most valuable type-strain genomes for metagenomic binning, comparative biology and taxonomic classification.</title>
        <authorList>
            <person name="Goeker M."/>
        </authorList>
    </citation>
    <scope>NUCLEOTIDE SEQUENCE</scope>
    <source>
        <strain evidence="2">DSM 23230</strain>
    </source>
</reference>
<proteinExistence type="predicted"/>
<dbReference type="EMBL" id="JAFBDQ010000006">
    <property type="protein sequence ID" value="MBM7556737.1"/>
    <property type="molecule type" value="Genomic_DNA"/>
</dbReference>
<feature type="transmembrane region" description="Helical" evidence="1">
    <location>
        <begin position="236"/>
        <end position="262"/>
    </location>
</feature>
<dbReference type="AlphaFoldDB" id="A0A938XPK6"/>
<keyword evidence="1" id="KW-0812">Transmembrane</keyword>
<organism evidence="2 3">
    <name type="scientific">Halanaerobacter jeridensis</name>
    <dbReference type="NCBI Taxonomy" id="706427"/>
    <lineage>
        <taxon>Bacteria</taxon>
        <taxon>Bacillati</taxon>
        <taxon>Bacillota</taxon>
        <taxon>Clostridia</taxon>
        <taxon>Halanaerobiales</taxon>
        <taxon>Halobacteroidaceae</taxon>
        <taxon>Halanaerobacter</taxon>
    </lineage>
</organism>
<dbReference type="Pfam" id="PF11750">
    <property type="entry name" value="DUF3307"/>
    <property type="match status" value="1"/>
</dbReference>
<feature type="transmembrane region" description="Helical" evidence="1">
    <location>
        <begin position="53"/>
        <end position="74"/>
    </location>
</feature>
<keyword evidence="3" id="KW-1185">Reference proteome</keyword>
<comment type="caution">
    <text evidence="2">The sequence shown here is derived from an EMBL/GenBank/DDBJ whole genome shotgun (WGS) entry which is preliminary data.</text>
</comment>
<evidence type="ECO:0000256" key="1">
    <source>
        <dbReference type="SAM" id="Phobius"/>
    </source>
</evidence>
<dbReference type="InterPro" id="IPR021737">
    <property type="entry name" value="Phage_phiKZ_Orf197"/>
</dbReference>
<gene>
    <name evidence="2" type="ORF">JOC47_001588</name>
</gene>
<keyword evidence="1" id="KW-1133">Transmembrane helix</keyword>
<evidence type="ECO:0000313" key="3">
    <source>
        <dbReference type="Proteomes" id="UP000774000"/>
    </source>
</evidence>